<comment type="similarity">
    <text evidence="1">Belongs to the intimin/invasin family.</text>
</comment>
<organism evidence="4 5">
    <name type="scientific">Frischella perrara</name>
    <dbReference type="NCBI Taxonomy" id="1267021"/>
    <lineage>
        <taxon>Bacteria</taxon>
        <taxon>Pseudomonadati</taxon>
        <taxon>Pseudomonadota</taxon>
        <taxon>Gammaproteobacteria</taxon>
        <taxon>Orbales</taxon>
        <taxon>Orbaceae</taxon>
        <taxon>Frischella</taxon>
    </lineage>
</organism>
<evidence type="ECO:0000313" key="4">
    <source>
        <dbReference type="EMBL" id="AJA45810.1"/>
    </source>
</evidence>
<evidence type="ECO:0000259" key="3">
    <source>
        <dbReference type="Pfam" id="PF11924"/>
    </source>
</evidence>
<evidence type="ECO:0000256" key="2">
    <source>
        <dbReference type="SAM" id="SignalP"/>
    </source>
</evidence>
<dbReference type="OrthoDB" id="8320584at2"/>
<dbReference type="Pfam" id="PF11924">
    <property type="entry name" value="IAT_beta"/>
    <property type="match status" value="1"/>
</dbReference>
<reference evidence="4 5" key="1">
    <citation type="journal article" date="2014" name="Appl. Environ. Microbiol.">
        <title>Gut symbionts from distinct hosts exhibit genotoxic activity via divergent colibactin biosynthetic pathways.</title>
        <authorList>
            <person name="Engel P."/>
            <person name="Vizcaino M.I."/>
            <person name="Crawford J.M."/>
        </authorList>
    </citation>
    <scope>NUCLEOTIDE SEQUENCE [LARGE SCALE GENOMIC DNA]</scope>
    <source>
        <strain evidence="4 5">PEB0191</strain>
    </source>
</reference>
<gene>
    <name evidence="4" type="ORF">FPB0191_01999</name>
</gene>
<dbReference type="GO" id="GO:0009279">
    <property type="term" value="C:cell outer membrane"/>
    <property type="evidence" value="ECO:0007669"/>
    <property type="project" value="TreeGrafter"/>
</dbReference>
<dbReference type="AlphaFoldDB" id="A0A0A7S2Q2"/>
<dbReference type="FunFam" id="2.40.160.160:FF:000001">
    <property type="entry name" value="Intimin-like inverse autotransporter SinH"/>
    <property type="match status" value="1"/>
</dbReference>
<dbReference type="PRINTS" id="PR01369">
    <property type="entry name" value="INTIMIN"/>
</dbReference>
<keyword evidence="2" id="KW-0732">Signal</keyword>
<dbReference type="KEGG" id="fpp:FPB0191_01999"/>
<dbReference type="InterPro" id="IPR038177">
    <property type="entry name" value="IAT_beta_sf"/>
</dbReference>
<dbReference type="InterPro" id="IPR051715">
    <property type="entry name" value="Intimin-Invasin_domain"/>
</dbReference>
<dbReference type="InterPro" id="IPR024519">
    <property type="entry name" value="IAT_beta"/>
</dbReference>
<evidence type="ECO:0000313" key="5">
    <source>
        <dbReference type="Proteomes" id="UP000030901"/>
    </source>
</evidence>
<accession>A0A0A7S2Q2</accession>
<proteinExistence type="inferred from homology"/>
<dbReference type="RefSeq" id="WP_052236930.1">
    <property type="nucleotide sequence ID" value="NZ_CP009056.1"/>
</dbReference>
<dbReference type="PANTHER" id="PTHR39576">
    <property type="entry name" value="ATTACHING AND EFFACING PROTEIN HOMOLOG-RELATED-RELATED"/>
    <property type="match status" value="1"/>
</dbReference>
<dbReference type="HOGENOM" id="CLU_015015_0_0_6"/>
<dbReference type="InterPro" id="IPR003535">
    <property type="entry name" value="Intimin/invasin_bac"/>
</dbReference>
<sequence>MIKRCLNLTTVATLVIATLSYNFTYAQISANSSTKNYNSKNTNDDVRIFINNQQRSLYQIALLSGISIMELRELNKGDYDNIDVVKVGDSIVLPANSPLLPALTNVEDIKEENKYNLPSLGSTDVVDSNVSDSDVLETHLANTLQFLGQQDWENMSSRKIKEDLQSSTRDYAENYVRSQVHNQVIDPIQNAAQDFLSLFGTAQLSFDVSDQARLNNVNVKLFSPWYDSDNTLIFSQLTYQQYEHDRRIGNFGIGQRWDVADKSWLLGYNVFFDHDFKRNHNRLGFGLEAWSDYMKFAANYYMPLSDWKNSKDFDNYLERAARGFDVRFQGYLPSYPHLGASLMFEQYFGKKVALFGKDRLQKDPYAVTIGIDYTPVPLFTIKGEHKQGQDSKKQAKVEMTMNYRIGVPLKDQLDPDMVQVARSLKGSRYDLVDRNNFIVLEYKEKKFSVDLASLGEFEEGTIVPLSIAVHHAKDGVTISPSSWNKLSGALDLNALFNGGDICYNRIGNGACQTGNSAREITVKDTNNWSILVPPFLNNNGQRNPVSSTTKNSGRYEFDITVTDGKGKTAQSNTTWLSIKPSTSRRTVQIVNISDVDGTGQHIGSSATTPVLNDGNELVKLEVTLFDNQLGSGFNDSNIFNNYPNSFDIDKINQFWSAVTEADNKKVKFIDGSANNAQCPVNEDCLLVKSVKAVSGSPDKYQLEIATTSVLNRVNFTTNMAPYGSATLPIYFGDSNNNASWLAVFNQDTGVMVAYGKLSKDTNSIIVTPDASNPFIVDSTYEARAYNIKPTEVGANVINAQFAWSLVGDNKIACPVPNNTVLDDFNTKPNGPWFNVSTDNTYTIKGLANGKVSLASNGSAGLAFNKPWGVSHPPLSKQACAGDQGFKLQVTIY</sequence>
<dbReference type="PANTHER" id="PTHR39576:SF2">
    <property type="entry name" value="ATTACHING AND EFFACING PROTEIN HOMOLOG-RELATED"/>
    <property type="match status" value="1"/>
</dbReference>
<feature type="signal peptide" evidence="2">
    <location>
        <begin position="1"/>
        <end position="26"/>
    </location>
</feature>
<dbReference type="Proteomes" id="UP000030901">
    <property type="component" value="Chromosome"/>
</dbReference>
<evidence type="ECO:0000256" key="1">
    <source>
        <dbReference type="ARBA" id="ARBA00010116"/>
    </source>
</evidence>
<name>A0A0A7S2Q2_FRIPE</name>
<keyword evidence="5" id="KW-1185">Reference proteome</keyword>
<dbReference type="EMBL" id="CP009056">
    <property type="protein sequence ID" value="AJA45810.1"/>
    <property type="molecule type" value="Genomic_DNA"/>
</dbReference>
<protein>
    <recommendedName>
        <fullName evidence="3">Inverse autotransporter beta-domain domain-containing protein</fullName>
    </recommendedName>
</protein>
<feature type="domain" description="Inverse autotransporter beta-domain" evidence="3">
    <location>
        <begin position="162"/>
        <end position="436"/>
    </location>
</feature>
<feature type="chain" id="PRO_5002033253" description="Inverse autotransporter beta-domain domain-containing protein" evidence="2">
    <location>
        <begin position="27"/>
        <end position="892"/>
    </location>
</feature>
<dbReference type="STRING" id="1267021.FPB0191_01999"/>
<dbReference type="GO" id="GO:0007155">
    <property type="term" value="P:cell adhesion"/>
    <property type="evidence" value="ECO:0007669"/>
    <property type="project" value="InterPro"/>
</dbReference>
<dbReference type="Gene3D" id="2.40.160.160">
    <property type="entry name" value="Inverse autotransporter, beta-domain"/>
    <property type="match status" value="1"/>
</dbReference>